<evidence type="ECO:0000313" key="6">
    <source>
        <dbReference type="EMBL" id="PRY39788.1"/>
    </source>
</evidence>
<dbReference type="GO" id="GO:0033765">
    <property type="term" value="F:steroid dehydrogenase activity, acting on the CH-CH group of donors"/>
    <property type="evidence" value="ECO:0007669"/>
    <property type="project" value="UniProtKB-ARBA"/>
</dbReference>
<dbReference type="PANTHER" id="PTHR43400">
    <property type="entry name" value="FUMARATE REDUCTASE"/>
    <property type="match status" value="1"/>
</dbReference>
<proteinExistence type="predicted"/>
<dbReference type="RefSeq" id="WP_106189687.1">
    <property type="nucleotide sequence ID" value="NZ_PVTF01000007.1"/>
</dbReference>
<comment type="cofactor">
    <cofactor evidence="1">
        <name>FAD</name>
        <dbReference type="ChEBI" id="CHEBI:57692"/>
    </cofactor>
</comment>
<dbReference type="InterPro" id="IPR036188">
    <property type="entry name" value="FAD/NAD-bd_sf"/>
</dbReference>
<dbReference type="Gene3D" id="3.90.700.10">
    <property type="entry name" value="Succinate dehydrogenase/fumarate reductase flavoprotein, catalytic domain"/>
    <property type="match status" value="1"/>
</dbReference>
<reference evidence="6 7" key="1">
    <citation type="submission" date="2018-03" db="EMBL/GenBank/DDBJ databases">
        <title>Genomic Encyclopedia of Archaeal and Bacterial Type Strains, Phase II (KMG-II): from individual species to whole genera.</title>
        <authorList>
            <person name="Goeker M."/>
        </authorList>
    </citation>
    <scope>NUCLEOTIDE SEQUENCE [LARGE SCALE GENOMIC DNA]</scope>
    <source>
        <strain evidence="6 7">DSM 44720</strain>
    </source>
</reference>
<dbReference type="Proteomes" id="UP000239494">
    <property type="component" value="Unassembled WGS sequence"/>
</dbReference>
<name>A0A2T0T283_9PSEU</name>
<evidence type="ECO:0000256" key="3">
    <source>
        <dbReference type="ARBA" id="ARBA00022827"/>
    </source>
</evidence>
<dbReference type="Pfam" id="PF00890">
    <property type="entry name" value="FAD_binding_2"/>
    <property type="match status" value="1"/>
</dbReference>
<dbReference type="AlphaFoldDB" id="A0A2T0T283"/>
<keyword evidence="7" id="KW-1185">Reference proteome</keyword>
<dbReference type="SUPFAM" id="SSF51905">
    <property type="entry name" value="FAD/NAD(P)-binding domain"/>
    <property type="match status" value="1"/>
</dbReference>
<dbReference type="InterPro" id="IPR003953">
    <property type="entry name" value="FAD-dep_OxRdtase_2_FAD-bd"/>
</dbReference>
<gene>
    <name evidence="6" type="ORF">CLV43_107375</name>
</gene>
<comment type="caution">
    <text evidence="6">The sequence shown here is derived from an EMBL/GenBank/DDBJ whole genome shotgun (WGS) entry which is preliminary data.</text>
</comment>
<evidence type="ECO:0000256" key="4">
    <source>
        <dbReference type="ARBA" id="ARBA00023002"/>
    </source>
</evidence>
<dbReference type="InterPro" id="IPR050315">
    <property type="entry name" value="FAD-oxidoreductase_2"/>
</dbReference>
<dbReference type="EMBL" id="PVTF01000007">
    <property type="protein sequence ID" value="PRY39788.1"/>
    <property type="molecule type" value="Genomic_DNA"/>
</dbReference>
<dbReference type="PANTHER" id="PTHR43400:SF10">
    <property type="entry name" value="3-OXOSTEROID 1-DEHYDROGENASE"/>
    <property type="match status" value="1"/>
</dbReference>
<dbReference type="OrthoDB" id="9813348at2"/>
<keyword evidence="3" id="KW-0274">FAD</keyword>
<organism evidence="6 7">
    <name type="scientific">Umezawaea tangerina</name>
    <dbReference type="NCBI Taxonomy" id="84725"/>
    <lineage>
        <taxon>Bacteria</taxon>
        <taxon>Bacillati</taxon>
        <taxon>Actinomycetota</taxon>
        <taxon>Actinomycetes</taxon>
        <taxon>Pseudonocardiales</taxon>
        <taxon>Pseudonocardiaceae</taxon>
        <taxon>Umezawaea</taxon>
    </lineage>
</organism>
<keyword evidence="4" id="KW-0560">Oxidoreductase</keyword>
<dbReference type="SUPFAM" id="SSF56425">
    <property type="entry name" value="Succinate dehydrogenase/fumarate reductase flavoprotein, catalytic domain"/>
    <property type="match status" value="1"/>
</dbReference>
<dbReference type="InterPro" id="IPR027477">
    <property type="entry name" value="Succ_DH/fumarate_Rdtase_cat_sf"/>
</dbReference>
<protein>
    <submittedName>
        <fullName evidence="6">Fumarate reductase flavoprotein subunit</fullName>
    </submittedName>
</protein>
<dbReference type="Gene3D" id="3.50.50.60">
    <property type="entry name" value="FAD/NAD(P)-binding domain"/>
    <property type="match status" value="1"/>
</dbReference>
<accession>A0A2T0T283</accession>
<evidence type="ECO:0000256" key="1">
    <source>
        <dbReference type="ARBA" id="ARBA00001974"/>
    </source>
</evidence>
<sequence>MAEHIRTDLLVVGAGTAGLPAAIEAARHGLRVTVVEQADQPGGTLWRSWAQMSAGGTALQLSRGIHDTPELHFDDVMRISKRTADPALVRLAVGHAPEAVDWLMSAGFDMDPDAPAILYFHEPYSVPRTYWGRNGGRSVLEVLLPRLERACADGTVTLLLNTTMTALRTDGPDRVAGATVTGPDGAVTDIDATTVVLTSGGYSGNAELFPRLTEGAPLAGPGAPTSTGSGLLAAVEVGGSVRGGDKFLPTYGGVLLRDSPSRTVPLDDYPSLTPQSRQPWEIHVNENGERFVAEDAESVDVRENALLDQPGLRFWIVYDDVVRRKAPPLLPGWSSEDLAAAFADHPSFTTADTLVGLAEAAGIDAVGLVGAVGEYNAAVASGRDALGRAHLPLPIEHGPFYAVLNHGTTLKSPAGLVVDGDLRVVGRDGPFTNLFAAGEVLGGSALSGKSFVSGMSVTPALAFGRLLGRRAAGVDTTSGRQ</sequence>
<dbReference type="GO" id="GO:0008202">
    <property type="term" value="P:steroid metabolic process"/>
    <property type="evidence" value="ECO:0007669"/>
    <property type="project" value="UniProtKB-ARBA"/>
</dbReference>
<evidence type="ECO:0000259" key="5">
    <source>
        <dbReference type="Pfam" id="PF00890"/>
    </source>
</evidence>
<feature type="domain" description="FAD-dependent oxidoreductase 2 FAD-binding" evidence="5">
    <location>
        <begin position="8"/>
        <end position="443"/>
    </location>
</feature>
<keyword evidence="2" id="KW-0285">Flavoprotein</keyword>
<evidence type="ECO:0000313" key="7">
    <source>
        <dbReference type="Proteomes" id="UP000239494"/>
    </source>
</evidence>
<evidence type="ECO:0000256" key="2">
    <source>
        <dbReference type="ARBA" id="ARBA00022630"/>
    </source>
</evidence>